<dbReference type="AlphaFoldDB" id="A0A7J5ZD07"/>
<evidence type="ECO:0008006" key="4">
    <source>
        <dbReference type="Google" id="ProtNLM"/>
    </source>
</evidence>
<dbReference type="InterPro" id="IPR036291">
    <property type="entry name" value="NAD(P)-bd_dom_sf"/>
</dbReference>
<keyword evidence="1" id="KW-0472">Membrane</keyword>
<dbReference type="Gene3D" id="3.40.50.720">
    <property type="entry name" value="NAD(P)-binding Rossmann-like Domain"/>
    <property type="match status" value="1"/>
</dbReference>
<proteinExistence type="predicted"/>
<dbReference type="GO" id="GO:0006666">
    <property type="term" value="P:3-keto-sphinganine metabolic process"/>
    <property type="evidence" value="ECO:0007669"/>
    <property type="project" value="TreeGrafter"/>
</dbReference>
<dbReference type="InterPro" id="IPR002347">
    <property type="entry name" value="SDR_fam"/>
</dbReference>
<dbReference type="GO" id="GO:0047560">
    <property type="term" value="F:3-dehydrosphinganine reductase activity"/>
    <property type="evidence" value="ECO:0007669"/>
    <property type="project" value="TreeGrafter"/>
</dbReference>
<dbReference type="PRINTS" id="PR00081">
    <property type="entry name" value="GDHRDH"/>
</dbReference>
<keyword evidence="1" id="KW-0812">Transmembrane</keyword>
<evidence type="ECO:0000313" key="2">
    <source>
        <dbReference type="EMBL" id="KAF3858228.1"/>
    </source>
</evidence>
<keyword evidence="1" id="KW-1133">Transmembrane helix</keyword>
<evidence type="ECO:0000256" key="1">
    <source>
        <dbReference type="SAM" id="Phobius"/>
    </source>
</evidence>
<reference evidence="2 3" key="1">
    <citation type="submission" date="2020-03" db="EMBL/GenBank/DDBJ databases">
        <title>Dissostichus mawsoni Genome sequencing and assembly.</title>
        <authorList>
            <person name="Park H."/>
        </authorList>
    </citation>
    <scope>NUCLEOTIDE SEQUENCE [LARGE SCALE GENOMIC DNA]</scope>
    <source>
        <strain evidence="2">DM0001</strain>
        <tissue evidence="2">Muscle</tissue>
    </source>
</reference>
<sequence length="400" mass="44256">MLRHLKKRLDSAETLLAQELHLPSTLVKRPFTVHHCALYRGAKVHRVTLSWSLHFFDSLPNLPTPPPTCFASPFEGHRLPHSSRYWTPEAGLLVSKQANDSQVSPMSSEEALSSTFTDWLFINSWWLLLPFIMLIVVAAFIVAFVLLLYMISPLISPKPLKLNGAHVVVTGGSSGIGKCIAIECYRQGAFITLVARNEAKLLQAKKELEKFAINDKQVVLCISVDVSSDYSQVESVIKQAQEKLGPVDMLVNCAGLAISGKFEDMEVDRFKIKPYNIYVTVAYPPDTDTPGLAEENKSKPLETTLISETSGVCQPDQVAKIIVRDAVQGNFNCSVGPDGYMLSALTCGMSPVTSITEGLQQIVTMGLFRTIALFYLGSFDSIVRRCMIQREQSKAADKRE</sequence>
<dbReference type="SUPFAM" id="SSF51735">
    <property type="entry name" value="NAD(P)-binding Rossmann-fold domains"/>
    <property type="match status" value="1"/>
</dbReference>
<keyword evidence="3" id="KW-1185">Reference proteome</keyword>
<dbReference type="EMBL" id="JAAKFY010000004">
    <property type="protein sequence ID" value="KAF3858228.1"/>
    <property type="molecule type" value="Genomic_DNA"/>
</dbReference>
<dbReference type="Pfam" id="PF00106">
    <property type="entry name" value="adh_short"/>
    <property type="match status" value="1"/>
</dbReference>
<dbReference type="OrthoDB" id="37659at2759"/>
<organism evidence="2 3">
    <name type="scientific">Dissostichus mawsoni</name>
    <name type="common">Antarctic cod</name>
    <dbReference type="NCBI Taxonomy" id="36200"/>
    <lineage>
        <taxon>Eukaryota</taxon>
        <taxon>Metazoa</taxon>
        <taxon>Chordata</taxon>
        <taxon>Craniata</taxon>
        <taxon>Vertebrata</taxon>
        <taxon>Euteleostomi</taxon>
        <taxon>Actinopterygii</taxon>
        <taxon>Neopterygii</taxon>
        <taxon>Teleostei</taxon>
        <taxon>Neoteleostei</taxon>
        <taxon>Acanthomorphata</taxon>
        <taxon>Eupercaria</taxon>
        <taxon>Perciformes</taxon>
        <taxon>Notothenioidei</taxon>
        <taxon>Nototheniidae</taxon>
        <taxon>Dissostichus</taxon>
    </lineage>
</organism>
<dbReference type="GO" id="GO:0030148">
    <property type="term" value="P:sphingolipid biosynthetic process"/>
    <property type="evidence" value="ECO:0007669"/>
    <property type="project" value="TreeGrafter"/>
</dbReference>
<dbReference type="PANTHER" id="PTHR43550">
    <property type="entry name" value="3-KETODIHYDROSPHINGOSINE REDUCTASE"/>
    <property type="match status" value="1"/>
</dbReference>
<accession>A0A7J5ZD07</accession>
<name>A0A7J5ZD07_DISMA</name>
<feature type="transmembrane region" description="Helical" evidence="1">
    <location>
        <begin position="125"/>
        <end position="151"/>
    </location>
</feature>
<protein>
    <recommendedName>
        <fullName evidence="4">3-ketodihydrosphingosine reductase</fullName>
    </recommendedName>
</protein>
<gene>
    <name evidence="2" type="ORF">F7725_011429</name>
</gene>
<evidence type="ECO:0000313" key="3">
    <source>
        <dbReference type="Proteomes" id="UP000518266"/>
    </source>
</evidence>
<dbReference type="GO" id="GO:0005789">
    <property type="term" value="C:endoplasmic reticulum membrane"/>
    <property type="evidence" value="ECO:0007669"/>
    <property type="project" value="TreeGrafter"/>
</dbReference>
<comment type="caution">
    <text evidence="2">The sequence shown here is derived from an EMBL/GenBank/DDBJ whole genome shotgun (WGS) entry which is preliminary data.</text>
</comment>
<dbReference type="PANTHER" id="PTHR43550:SF3">
    <property type="entry name" value="3-KETODIHYDROSPHINGOSINE REDUCTASE"/>
    <property type="match status" value="1"/>
</dbReference>
<dbReference type="Proteomes" id="UP000518266">
    <property type="component" value="Unassembled WGS sequence"/>
</dbReference>